<keyword evidence="6" id="KW-0804">Transcription</keyword>
<feature type="binding site" evidence="7">
    <location>
        <position position="122"/>
    </location>
    <ligand>
        <name>Zn(2+)</name>
        <dbReference type="ChEBI" id="CHEBI:29105"/>
    </ligand>
</feature>
<dbReference type="AlphaFoldDB" id="A0A1R4HFF3"/>
<protein>
    <submittedName>
        <fullName evidence="8">Zinc uptake regulation protein</fullName>
    </submittedName>
</protein>
<dbReference type="GO" id="GO:1900376">
    <property type="term" value="P:regulation of secondary metabolite biosynthetic process"/>
    <property type="evidence" value="ECO:0007669"/>
    <property type="project" value="TreeGrafter"/>
</dbReference>
<dbReference type="EMBL" id="FUKJ01000383">
    <property type="protein sequence ID" value="SJM94947.1"/>
    <property type="molecule type" value="Genomic_DNA"/>
</dbReference>
<dbReference type="InterPro" id="IPR036388">
    <property type="entry name" value="WH-like_DNA-bd_sf"/>
</dbReference>
<comment type="cofactor">
    <cofactor evidence="7">
        <name>Zn(2+)</name>
        <dbReference type="ChEBI" id="CHEBI:29105"/>
    </cofactor>
    <text evidence="7">Binds 1 zinc ion per subunit.</text>
</comment>
<evidence type="ECO:0000256" key="1">
    <source>
        <dbReference type="ARBA" id="ARBA00007957"/>
    </source>
</evidence>
<keyword evidence="4" id="KW-0805">Transcription regulation</keyword>
<keyword evidence="3 7" id="KW-0862">Zinc</keyword>
<evidence type="ECO:0000256" key="2">
    <source>
        <dbReference type="ARBA" id="ARBA00022491"/>
    </source>
</evidence>
<evidence type="ECO:0000256" key="7">
    <source>
        <dbReference type="PIRSR" id="PIRSR602481-1"/>
    </source>
</evidence>
<dbReference type="Gene3D" id="1.10.10.10">
    <property type="entry name" value="Winged helix-like DNA-binding domain superfamily/Winged helix DNA-binding domain"/>
    <property type="match status" value="1"/>
</dbReference>
<dbReference type="Proteomes" id="UP000195442">
    <property type="component" value="Unassembled WGS sequence"/>
</dbReference>
<evidence type="ECO:0000256" key="4">
    <source>
        <dbReference type="ARBA" id="ARBA00023015"/>
    </source>
</evidence>
<dbReference type="Gene3D" id="3.30.1490.190">
    <property type="match status" value="1"/>
</dbReference>
<dbReference type="GO" id="GO:0008270">
    <property type="term" value="F:zinc ion binding"/>
    <property type="evidence" value="ECO:0007669"/>
    <property type="project" value="TreeGrafter"/>
</dbReference>
<evidence type="ECO:0000313" key="9">
    <source>
        <dbReference type="Proteomes" id="UP000195442"/>
    </source>
</evidence>
<dbReference type="PANTHER" id="PTHR33202">
    <property type="entry name" value="ZINC UPTAKE REGULATION PROTEIN"/>
    <property type="match status" value="1"/>
</dbReference>
<feature type="binding site" evidence="7">
    <location>
        <position position="159"/>
    </location>
    <ligand>
        <name>Zn(2+)</name>
        <dbReference type="ChEBI" id="CHEBI:29105"/>
    </ligand>
</feature>
<dbReference type="GO" id="GO:0000976">
    <property type="term" value="F:transcription cis-regulatory region binding"/>
    <property type="evidence" value="ECO:0007669"/>
    <property type="project" value="TreeGrafter"/>
</dbReference>
<dbReference type="PANTHER" id="PTHR33202:SF6">
    <property type="entry name" value="ZINC UPTAKE REGULATION PROTEIN"/>
    <property type="match status" value="1"/>
</dbReference>
<organism evidence="8 9">
    <name type="scientific">Crenothrix polyspora</name>
    <dbReference type="NCBI Taxonomy" id="360316"/>
    <lineage>
        <taxon>Bacteria</taxon>
        <taxon>Pseudomonadati</taxon>
        <taxon>Pseudomonadota</taxon>
        <taxon>Gammaproteobacteria</taxon>
        <taxon>Methylococcales</taxon>
        <taxon>Crenotrichaceae</taxon>
        <taxon>Crenothrix</taxon>
    </lineage>
</organism>
<sequence length="170" mass="19000">MKTSAKESPNYLHTLEHDHQQCVSQALGTAEQLCLMRGVQLTTIRQQVLTLIWDSHKAVKAYDLLDRIKPLQQAAKPATIYRALDFLIEQGLIHRVESLNAFIGCRCSGQQHEQLLLICKTCQEVEERPAANVMKTLAQEATHAGFVMHSKAIEIHGLCGKCTSKLPVQT</sequence>
<dbReference type="OrthoDB" id="9801127at2"/>
<name>A0A1R4HFF3_9GAMM</name>
<keyword evidence="7" id="KW-0479">Metal-binding</keyword>
<evidence type="ECO:0000256" key="6">
    <source>
        <dbReference type="ARBA" id="ARBA00023163"/>
    </source>
</evidence>
<proteinExistence type="inferred from homology"/>
<keyword evidence="5" id="KW-0238">DNA-binding</keyword>
<evidence type="ECO:0000313" key="8">
    <source>
        <dbReference type="EMBL" id="SJM94947.1"/>
    </source>
</evidence>
<dbReference type="InterPro" id="IPR002481">
    <property type="entry name" value="FUR"/>
</dbReference>
<dbReference type="GO" id="GO:0045892">
    <property type="term" value="P:negative regulation of DNA-templated transcription"/>
    <property type="evidence" value="ECO:0007669"/>
    <property type="project" value="TreeGrafter"/>
</dbReference>
<gene>
    <name evidence="8" type="primary">zur</name>
    <name evidence="8" type="ORF">CRENPOLYSF2_4430002</name>
</gene>
<feature type="binding site" evidence="7">
    <location>
        <position position="119"/>
    </location>
    <ligand>
        <name>Zn(2+)</name>
        <dbReference type="ChEBI" id="CHEBI:29105"/>
    </ligand>
</feature>
<dbReference type="RefSeq" id="WP_087147998.1">
    <property type="nucleotide sequence ID" value="NZ_FUKJ01000383.1"/>
</dbReference>
<keyword evidence="2" id="KW-0678">Repressor</keyword>
<evidence type="ECO:0000256" key="5">
    <source>
        <dbReference type="ARBA" id="ARBA00023125"/>
    </source>
</evidence>
<feature type="binding site" evidence="7">
    <location>
        <position position="162"/>
    </location>
    <ligand>
        <name>Zn(2+)</name>
        <dbReference type="ChEBI" id="CHEBI:29105"/>
    </ligand>
</feature>
<dbReference type="Pfam" id="PF01475">
    <property type="entry name" value="FUR"/>
    <property type="match status" value="1"/>
</dbReference>
<reference evidence="9" key="1">
    <citation type="submission" date="2017-02" db="EMBL/GenBank/DDBJ databases">
        <authorList>
            <person name="Daims H."/>
        </authorList>
    </citation>
    <scope>NUCLEOTIDE SEQUENCE [LARGE SCALE GENOMIC DNA]</scope>
</reference>
<dbReference type="GO" id="GO:0003700">
    <property type="term" value="F:DNA-binding transcription factor activity"/>
    <property type="evidence" value="ECO:0007669"/>
    <property type="project" value="InterPro"/>
</dbReference>
<dbReference type="InterPro" id="IPR043135">
    <property type="entry name" value="Fur_C"/>
</dbReference>
<evidence type="ECO:0000256" key="3">
    <source>
        <dbReference type="ARBA" id="ARBA00022833"/>
    </source>
</evidence>
<comment type="similarity">
    <text evidence="1">Belongs to the Fur family.</text>
</comment>
<accession>A0A1R4HFF3</accession>
<keyword evidence="9" id="KW-1185">Reference proteome</keyword>
<dbReference type="GO" id="GO:0005829">
    <property type="term" value="C:cytosol"/>
    <property type="evidence" value="ECO:0007669"/>
    <property type="project" value="TreeGrafter"/>
</dbReference>
<dbReference type="SUPFAM" id="SSF46785">
    <property type="entry name" value="Winged helix' DNA-binding domain"/>
    <property type="match status" value="1"/>
</dbReference>
<dbReference type="InterPro" id="IPR036390">
    <property type="entry name" value="WH_DNA-bd_sf"/>
</dbReference>